<name>A0AB40B7Z3_DIOCR</name>
<protein>
    <submittedName>
        <fullName evidence="3">Uncharacterized protein LOC120260021</fullName>
    </submittedName>
</protein>
<gene>
    <name evidence="3" type="primary">LOC120260021</name>
</gene>
<proteinExistence type="predicted"/>
<dbReference type="PANTHER" id="PTHR33116:SF80">
    <property type="entry name" value="REVERSE TRANSCRIPTASE ZINC-BINDING DOMAIN-CONTAINING PROTEIN"/>
    <property type="match status" value="1"/>
</dbReference>
<dbReference type="InterPro" id="IPR026960">
    <property type="entry name" value="RVT-Znf"/>
</dbReference>
<accession>A0AB40B7Z3</accession>
<dbReference type="Proteomes" id="UP001515500">
    <property type="component" value="Chromosome 5"/>
</dbReference>
<dbReference type="Pfam" id="PF13966">
    <property type="entry name" value="zf-RVT"/>
    <property type="match status" value="1"/>
</dbReference>
<evidence type="ECO:0000259" key="1">
    <source>
        <dbReference type="PROSITE" id="PS50878"/>
    </source>
</evidence>
<evidence type="ECO:0000313" key="3">
    <source>
        <dbReference type="RefSeq" id="XP_039123400.1"/>
    </source>
</evidence>
<dbReference type="AlphaFoldDB" id="A0AB40B7Z3"/>
<reference evidence="3" key="1">
    <citation type="submission" date="2025-08" db="UniProtKB">
        <authorList>
            <consortium name="RefSeq"/>
        </authorList>
    </citation>
    <scope>IDENTIFICATION</scope>
</reference>
<evidence type="ECO:0000313" key="2">
    <source>
        <dbReference type="Proteomes" id="UP001515500"/>
    </source>
</evidence>
<organism evidence="2 3">
    <name type="scientific">Dioscorea cayennensis subsp. rotundata</name>
    <name type="common">White Guinea yam</name>
    <name type="synonym">Dioscorea rotundata</name>
    <dbReference type="NCBI Taxonomy" id="55577"/>
    <lineage>
        <taxon>Eukaryota</taxon>
        <taxon>Viridiplantae</taxon>
        <taxon>Streptophyta</taxon>
        <taxon>Embryophyta</taxon>
        <taxon>Tracheophyta</taxon>
        <taxon>Spermatophyta</taxon>
        <taxon>Magnoliopsida</taxon>
        <taxon>Liliopsida</taxon>
        <taxon>Dioscoreales</taxon>
        <taxon>Dioscoreaceae</taxon>
        <taxon>Dioscorea</taxon>
    </lineage>
</organism>
<dbReference type="GeneID" id="120260021"/>
<dbReference type="PANTHER" id="PTHR33116">
    <property type="entry name" value="REVERSE TRANSCRIPTASE ZINC-BINDING DOMAIN-CONTAINING PROTEIN-RELATED-RELATED"/>
    <property type="match status" value="1"/>
</dbReference>
<dbReference type="RefSeq" id="XP_039123400.1">
    <property type="nucleotide sequence ID" value="XM_039267466.1"/>
</dbReference>
<feature type="domain" description="Reverse transcriptase" evidence="1">
    <location>
        <begin position="1"/>
        <end position="122"/>
    </location>
</feature>
<keyword evidence="2" id="KW-1185">Reference proteome</keyword>
<sequence length="323" mass="36629">MANLLVGLTSLGVFDKVTLFPLLFLLATQNLSAILNHALYTNLLSSFDPNLPRNINHLMFADDLILVTKASRRSARNMLFCLNLYASISGQHPNLLKSAIYFPSWFNKRVSKSIASILGMKLGNFPFTYLGAPMSPSRLPARHFRPLIDNTVSVINNWNHTHISKAGHIILINSNIFALPVYFLSNFFLPDLIQDSISMLARSFLWDRNAGIVAFTPLGEEACSWAGWNHIWKFMVIPRVKVFLWKVAHGKLPNGAYLYNLNLRPVSICHFCRLHSETIEHLLWVIMASVAWLIWTSHCNFIFQQLEPNFQVMLGALAPPPRS</sequence>
<dbReference type="InterPro" id="IPR000477">
    <property type="entry name" value="RT_dom"/>
</dbReference>
<dbReference type="PROSITE" id="PS50878">
    <property type="entry name" value="RT_POL"/>
    <property type="match status" value="1"/>
</dbReference>